<gene>
    <name evidence="2" type="ORF">Ade02nite_51690</name>
</gene>
<evidence type="ECO:0000256" key="1">
    <source>
        <dbReference type="SAM" id="MobiDB-lite"/>
    </source>
</evidence>
<keyword evidence="3" id="KW-1185">Reference proteome</keyword>
<name>A0ABQ3Y953_9ACTN</name>
<feature type="compositionally biased region" description="Basic and acidic residues" evidence="1">
    <location>
        <begin position="154"/>
        <end position="167"/>
    </location>
</feature>
<feature type="region of interest" description="Disordered" evidence="1">
    <location>
        <begin position="150"/>
        <end position="169"/>
    </location>
</feature>
<sequence length="214" mass="22553">MKDAQGDPAYGRTNWRRFAVAVGVPTVVAGGLVVALAQGALAASFSVSGTQFKLSADRLDGTGFTQYSKQLPTETVQKQTGQKFVVAAMSGIKSADITNLCQSVAVGPVVLRIEAGADPENPVHADDLLIGMSELSGDATFKDIDIGQDASTLNRDEGPGQDLEHGDVGGFGQQARKVEIDGLRQQAYMTSASTFRLSGMSLKLFFAQSGKECY</sequence>
<dbReference type="Pfam" id="PF19741">
    <property type="entry name" value="DUF6230"/>
    <property type="match status" value="1"/>
</dbReference>
<proteinExistence type="predicted"/>
<dbReference type="EMBL" id="BOMI01000104">
    <property type="protein sequence ID" value="GID76528.1"/>
    <property type="molecule type" value="Genomic_DNA"/>
</dbReference>
<dbReference type="InterPro" id="IPR046198">
    <property type="entry name" value="DUF6230"/>
</dbReference>
<comment type="caution">
    <text evidence="2">The sequence shown here is derived from an EMBL/GenBank/DDBJ whole genome shotgun (WGS) entry which is preliminary data.</text>
</comment>
<evidence type="ECO:0000313" key="3">
    <source>
        <dbReference type="Proteomes" id="UP000609879"/>
    </source>
</evidence>
<accession>A0ABQ3Y953</accession>
<dbReference type="Proteomes" id="UP000609879">
    <property type="component" value="Unassembled WGS sequence"/>
</dbReference>
<protein>
    <submittedName>
        <fullName evidence="2">Cholesterol esterase</fullName>
    </submittedName>
</protein>
<reference evidence="2 3" key="1">
    <citation type="submission" date="2021-01" db="EMBL/GenBank/DDBJ databases">
        <title>Whole genome shotgun sequence of Actinoplanes deccanensis NBRC 13994.</title>
        <authorList>
            <person name="Komaki H."/>
            <person name="Tamura T."/>
        </authorList>
    </citation>
    <scope>NUCLEOTIDE SEQUENCE [LARGE SCALE GENOMIC DNA]</scope>
    <source>
        <strain evidence="2 3">NBRC 13994</strain>
    </source>
</reference>
<dbReference type="RefSeq" id="WP_203769122.1">
    <property type="nucleotide sequence ID" value="NZ_BAAABO010000013.1"/>
</dbReference>
<evidence type="ECO:0000313" key="2">
    <source>
        <dbReference type="EMBL" id="GID76528.1"/>
    </source>
</evidence>
<organism evidence="2 3">
    <name type="scientific">Paractinoplanes deccanensis</name>
    <dbReference type="NCBI Taxonomy" id="113561"/>
    <lineage>
        <taxon>Bacteria</taxon>
        <taxon>Bacillati</taxon>
        <taxon>Actinomycetota</taxon>
        <taxon>Actinomycetes</taxon>
        <taxon>Micromonosporales</taxon>
        <taxon>Micromonosporaceae</taxon>
        <taxon>Paractinoplanes</taxon>
    </lineage>
</organism>